<sequence>MSRKRAISDFFPPTEAPSAKRAPRGVVARTSDIDDERWSEVSSSANINKEWKRFMNESETAFSYVCLCEHWFVGSSGDQGDSDEDEDEDDEDNQNLAGCKENCLCKKPANEHPEHNWVITEAGLRKFTSIRLQLGLRSPSAFNLYTFNDHEAYGALEVVEGLVRDFSEEKHDWRAQWAVCEALALFLISEQAFIMCTVDDGQAILELYNLICGMFGSMIARLEREGLVGPDSEVKNLAQIMALYYRIGSDEDGLMEMGFSSTQRNRHVATMTFAYSKKHDIVLRSPISLNPETLSHFGVFAQNFHIPAPETRNNDPWDWTKALNDYKNAFQRPGYAFCPGPIGADRFDITTWTSAKRKKHNVQGKDPISPAKINEIKNGKILGQR</sequence>
<gene>
    <name evidence="2" type="ORF">N7456_010983</name>
</gene>
<evidence type="ECO:0000256" key="1">
    <source>
        <dbReference type="SAM" id="MobiDB-lite"/>
    </source>
</evidence>
<evidence type="ECO:0000313" key="2">
    <source>
        <dbReference type="EMBL" id="KAJ5087367.1"/>
    </source>
</evidence>
<keyword evidence="3" id="KW-1185">Reference proteome</keyword>
<organism evidence="2 3">
    <name type="scientific">Penicillium angulare</name>
    <dbReference type="NCBI Taxonomy" id="116970"/>
    <lineage>
        <taxon>Eukaryota</taxon>
        <taxon>Fungi</taxon>
        <taxon>Dikarya</taxon>
        <taxon>Ascomycota</taxon>
        <taxon>Pezizomycotina</taxon>
        <taxon>Eurotiomycetes</taxon>
        <taxon>Eurotiomycetidae</taxon>
        <taxon>Eurotiales</taxon>
        <taxon>Aspergillaceae</taxon>
        <taxon>Penicillium</taxon>
    </lineage>
</organism>
<proteinExistence type="predicted"/>
<feature type="region of interest" description="Disordered" evidence="1">
    <location>
        <begin position="1"/>
        <end position="27"/>
    </location>
</feature>
<reference evidence="2" key="1">
    <citation type="submission" date="2022-11" db="EMBL/GenBank/DDBJ databases">
        <authorList>
            <person name="Petersen C."/>
        </authorList>
    </citation>
    <scope>NUCLEOTIDE SEQUENCE</scope>
    <source>
        <strain evidence="2">IBT 30069</strain>
    </source>
</reference>
<dbReference type="AlphaFoldDB" id="A0A9W9EST0"/>
<accession>A0A9W9EST0</accession>
<dbReference type="Proteomes" id="UP001149165">
    <property type="component" value="Unassembled WGS sequence"/>
</dbReference>
<reference evidence="2" key="2">
    <citation type="journal article" date="2023" name="IMA Fungus">
        <title>Comparative genomic study of the Penicillium genus elucidates a diverse pangenome and 15 lateral gene transfer events.</title>
        <authorList>
            <person name="Petersen C."/>
            <person name="Sorensen T."/>
            <person name="Nielsen M.R."/>
            <person name="Sondergaard T.E."/>
            <person name="Sorensen J.L."/>
            <person name="Fitzpatrick D.A."/>
            <person name="Frisvad J.C."/>
            <person name="Nielsen K.L."/>
        </authorList>
    </citation>
    <scope>NUCLEOTIDE SEQUENCE</scope>
    <source>
        <strain evidence="2">IBT 30069</strain>
    </source>
</reference>
<dbReference type="EMBL" id="JAPQKH010000007">
    <property type="protein sequence ID" value="KAJ5087367.1"/>
    <property type="molecule type" value="Genomic_DNA"/>
</dbReference>
<evidence type="ECO:0000313" key="3">
    <source>
        <dbReference type="Proteomes" id="UP001149165"/>
    </source>
</evidence>
<protein>
    <submittedName>
        <fullName evidence="2">Uncharacterized protein</fullName>
    </submittedName>
</protein>
<comment type="caution">
    <text evidence="2">The sequence shown here is derived from an EMBL/GenBank/DDBJ whole genome shotgun (WGS) entry which is preliminary data.</text>
</comment>
<name>A0A9W9EST0_9EURO</name>
<dbReference type="OrthoDB" id="10037289at2759"/>